<evidence type="ECO:0008006" key="3">
    <source>
        <dbReference type="Google" id="ProtNLM"/>
    </source>
</evidence>
<dbReference type="InterPro" id="IPR015889">
    <property type="entry name" value="Intradiol_dOase_core"/>
</dbReference>
<reference evidence="1 2" key="1">
    <citation type="submission" date="2017-02" db="EMBL/GenBank/DDBJ databases">
        <title>Paraburkholderia sophoroidis sp. nov. and Paraburkholderia steynii sp. nov. rhizobial symbionts of the fynbos legume Hypocalyptus sophoroides.</title>
        <authorList>
            <person name="Steenkamp E.T."/>
            <person name="Beukes C.W."/>
            <person name="Van Zyl E."/>
            <person name="Avontuur J."/>
            <person name="Chan W.Y."/>
            <person name="Hassen A."/>
            <person name="Palmer M."/>
            <person name="Mthombeni L."/>
            <person name="Phalane F."/>
            <person name="Sereme K."/>
            <person name="Venter S.N."/>
        </authorList>
    </citation>
    <scope>NUCLEOTIDE SEQUENCE [LARGE SCALE GENOMIC DNA]</scope>
    <source>
        <strain evidence="1 2">HC1.1ba</strain>
    </source>
</reference>
<keyword evidence="2" id="KW-1185">Reference proteome</keyword>
<name>A0A4V2NFX6_9BURK</name>
<dbReference type="Proteomes" id="UP000294200">
    <property type="component" value="Unassembled WGS sequence"/>
</dbReference>
<comment type="caution">
    <text evidence="1">The sequence shown here is derived from an EMBL/GenBank/DDBJ whole genome shotgun (WGS) entry which is preliminary data.</text>
</comment>
<proteinExistence type="predicted"/>
<dbReference type="GO" id="GO:0005506">
    <property type="term" value="F:iron ion binding"/>
    <property type="evidence" value="ECO:0007669"/>
    <property type="project" value="InterPro"/>
</dbReference>
<protein>
    <recommendedName>
        <fullName evidence="3">Intradiol ring-cleavage dioxygenases domain-containing protein</fullName>
    </recommendedName>
</protein>
<dbReference type="SUPFAM" id="SSF49482">
    <property type="entry name" value="Aromatic compound dioxygenase"/>
    <property type="match status" value="1"/>
</dbReference>
<evidence type="ECO:0000313" key="2">
    <source>
        <dbReference type="Proteomes" id="UP000294200"/>
    </source>
</evidence>
<dbReference type="Gene3D" id="2.60.130.10">
    <property type="entry name" value="Aromatic compound dioxygenase"/>
    <property type="match status" value="1"/>
</dbReference>
<sequence>MDLEPRLWRTTRDIILTPSQTSGPLFGFSLLSKPVASSVGSDERNAITVEGHIFDGQGKPLLLEALVEIWTDGQACLLARIRMVSIV</sequence>
<evidence type="ECO:0000313" key="1">
    <source>
        <dbReference type="EMBL" id="TCG02748.1"/>
    </source>
</evidence>
<accession>A0A4V2NFX6</accession>
<organism evidence="1 2">
    <name type="scientific">Paraburkholderia steynii</name>
    <dbReference type="NCBI Taxonomy" id="1245441"/>
    <lineage>
        <taxon>Bacteria</taxon>
        <taxon>Pseudomonadati</taxon>
        <taxon>Pseudomonadota</taxon>
        <taxon>Betaproteobacteria</taxon>
        <taxon>Burkholderiales</taxon>
        <taxon>Burkholderiaceae</taxon>
        <taxon>Paraburkholderia</taxon>
    </lineage>
</organism>
<dbReference type="AlphaFoldDB" id="A0A4V2NFX6"/>
<gene>
    <name evidence="1" type="ORF">BZM27_53545</name>
</gene>
<dbReference type="EMBL" id="MWML01000787">
    <property type="protein sequence ID" value="TCG02748.1"/>
    <property type="molecule type" value="Genomic_DNA"/>
</dbReference>
<dbReference type="GO" id="GO:0016702">
    <property type="term" value="F:oxidoreductase activity, acting on single donors with incorporation of molecular oxygen, incorporation of two atoms of oxygen"/>
    <property type="evidence" value="ECO:0007669"/>
    <property type="project" value="InterPro"/>
</dbReference>